<keyword evidence="2" id="KW-1185">Reference proteome</keyword>
<protein>
    <submittedName>
        <fullName evidence="1">Uncharacterized protein</fullName>
    </submittedName>
</protein>
<dbReference type="InParanoid" id="K5WC07"/>
<dbReference type="AlphaFoldDB" id="K5WC07"/>
<dbReference type="eggNOG" id="ENOG502RQN0">
    <property type="taxonomic scope" value="Eukaryota"/>
</dbReference>
<dbReference type="HOGENOM" id="CLU_078038_1_0_1"/>
<accession>K5WC07</accession>
<evidence type="ECO:0000313" key="2">
    <source>
        <dbReference type="Proteomes" id="UP000008493"/>
    </source>
</evidence>
<proteinExistence type="predicted"/>
<dbReference type="KEGG" id="abp:AGABI1DRAFT104314"/>
<gene>
    <name evidence="1" type="ORF">AGABI1DRAFT_104314</name>
</gene>
<evidence type="ECO:0000313" key="1">
    <source>
        <dbReference type="EMBL" id="EKM84434.1"/>
    </source>
</evidence>
<reference evidence="2" key="1">
    <citation type="journal article" date="2012" name="Proc. Natl. Acad. Sci. U.S.A.">
        <title>Genome sequence of the button mushroom Agaricus bisporus reveals mechanisms governing adaptation to a humic-rich ecological niche.</title>
        <authorList>
            <person name="Morin E."/>
            <person name="Kohler A."/>
            <person name="Baker A.R."/>
            <person name="Foulongne-Oriol M."/>
            <person name="Lombard V."/>
            <person name="Nagy L.G."/>
            <person name="Ohm R.A."/>
            <person name="Patyshakuliyeva A."/>
            <person name="Brun A."/>
            <person name="Aerts A.L."/>
            <person name="Bailey A.M."/>
            <person name="Billette C."/>
            <person name="Coutinho P.M."/>
            <person name="Deakin G."/>
            <person name="Doddapaneni H."/>
            <person name="Floudas D."/>
            <person name="Grimwood J."/>
            <person name="Hilden K."/>
            <person name="Kuees U."/>
            <person name="LaButti K.M."/>
            <person name="Lapidus A."/>
            <person name="Lindquist E.A."/>
            <person name="Lucas S.M."/>
            <person name="Murat C."/>
            <person name="Riley R.W."/>
            <person name="Salamov A.A."/>
            <person name="Schmutz J."/>
            <person name="Subramanian V."/>
            <person name="Woesten H.A.B."/>
            <person name="Xu J."/>
            <person name="Eastwood D.C."/>
            <person name="Foster G.D."/>
            <person name="Sonnenberg A.S."/>
            <person name="Cullen D."/>
            <person name="de Vries R.P."/>
            <person name="Lundell T."/>
            <person name="Hibbett D.S."/>
            <person name="Henrissat B."/>
            <person name="Burton K.S."/>
            <person name="Kerrigan R.W."/>
            <person name="Challen M.P."/>
            <person name="Grigoriev I.V."/>
            <person name="Martin F."/>
        </authorList>
    </citation>
    <scope>NUCLEOTIDE SEQUENCE [LARGE SCALE GENOMIC DNA]</scope>
    <source>
        <strain evidence="2">JB137-S8 / ATCC MYA-4627 / FGSC 10392</strain>
    </source>
</reference>
<dbReference type="OrthoDB" id="3258141at2759"/>
<dbReference type="OMA" id="MIGTRPV"/>
<sequence length="179" mass="20000">MQQHEHAELVSLLDLAMKIPTKGETAVHDFIVELFKCLDYVYRIRVARTGVDIPFNICGEVRDTKTDVCLVDRLQNDIILLVQEDKRPEDTESTDAQAQLVAEAVADFTQNNVNRDALGLPPLAEKVIPGIVMVGTMPTFFKIPITQTLETHIAFGIYPPDETVVTYCYPPFLALIVKG</sequence>
<dbReference type="RefSeq" id="XP_007326009.1">
    <property type="nucleotide sequence ID" value="XM_007325947.1"/>
</dbReference>
<name>K5WC07_AGABU</name>
<dbReference type="EMBL" id="JH971385">
    <property type="protein sequence ID" value="EKM84434.1"/>
    <property type="molecule type" value="Genomic_DNA"/>
</dbReference>
<dbReference type="GeneID" id="18821983"/>
<organism evidence="1 2">
    <name type="scientific">Agaricus bisporus var. burnettii (strain JB137-S8 / ATCC MYA-4627 / FGSC 10392)</name>
    <name type="common">White button mushroom</name>
    <dbReference type="NCBI Taxonomy" id="597362"/>
    <lineage>
        <taxon>Eukaryota</taxon>
        <taxon>Fungi</taxon>
        <taxon>Dikarya</taxon>
        <taxon>Basidiomycota</taxon>
        <taxon>Agaricomycotina</taxon>
        <taxon>Agaricomycetes</taxon>
        <taxon>Agaricomycetidae</taxon>
        <taxon>Agaricales</taxon>
        <taxon>Agaricineae</taxon>
        <taxon>Agaricaceae</taxon>
        <taxon>Agaricus</taxon>
    </lineage>
</organism>
<dbReference type="Proteomes" id="UP000008493">
    <property type="component" value="Unassembled WGS sequence"/>
</dbReference>